<dbReference type="OrthoDB" id="514967at2759"/>
<keyword evidence="4" id="KW-0862">Zinc</keyword>
<keyword evidence="6" id="KW-0238">DNA-binding</keyword>
<keyword evidence="3 9" id="KW-0863">Zinc-finger</keyword>
<evidence type="ECO:0000256" key="8">
    <source>
        <dbReference type="ARBA" id="ARBA00023242"/>
    </source>
</evidence>
<protein>
    <recommendedName>
        <fullName evidence="11">SBP-type domain-containing protein</fullName>
    </recommendedName>
</protein>
<dbReference type="PANTHER" id="PTHR31251:SF110">
    <property type="entry name" value="SQUAMOSA PROMOTER-BINDING-LIKE PROTEIN 14"/>
    <property type="match status" value="1"/>
</dbReference>
<dbReference type="Gene3D" id="1.25.40.20">
    <property type="entry name" value="Ankyrin repeat-containing domain"/>
    <property type="match status" value="1"/>
</dbReference>
<feature type="region of interest" description="Disordered" evidence="10">
    <location>
        <begin position="360"/>
        <end position="393"/>
    </location>
</feature>
<reference evidence="12" key="1">
    <citation type="submission" date="2017-07" db="EMBL/GenBank/DDBJ databases">
        <title>Taro Niue Genome Assembly and Annotation.</title>
        <authorList>
            <person name="Atibalentja N."/>
            <person name="Keating K."/>
            <person name="Fields C.J."/>
        </authorList>
    </citation>
    <scope>NUCLEOTIDE SEQUENCE</scope>
    <source>
        <strain evidence="12">Niue_2</strain>
        <tissue evidence="12">Leaf</tissue>
    </source>
</reference>
<dbReference type="GO" id="GO:0005634">
    <property type="term" value="C:nucleus"/>
    <property type="evidence" value="ECO:0007669"/>
    <property type="project" value="UniProtKB-SubCell"/>
</dbReference>
<dbReference type="Pfam" id="PF03110">
    <property type="entry name" value="SBP"/>
    <property type="match status" value="1"/>
</dbReference>
<feature type="compositionally biased region" description="Low complexity" evidence="10">
    <location>
        <begin position="48"/>
        <end position="61"/>
    </location>
</feature>
<dbReference type="SUPFAM" id="SSF48403">
    <property type="entry name" value="Ankyrin repeat"/>
    <property type="match status" value="1"/>
</dbReference>
<evidence type="ECO:0000313" key="12">
    <source>
        <dbReference type="EMBL" id="MQL98453.1"/>
    </source>
</evidence>
<evidence type="ECO:0000256" key="2">
    <source>
        <dbReference type="ARBA" id="ARBA00022723"/>
    </source>
</evidence>
<name>A0A843W2C3_COLES</name>
<proteinExistence type="predicted"/>
<feature type="compositionally biased region" description="Basic residues" evidence="10">
    <location>
        <begin position="222"/>
        <end position="231"/>
    </location>
</feature>
<evidence type="ECO:0000256" key="10">
    <source>
        <dbReference type="SAM" id="MobiDB-lite"/>
    </source>
</evidence>
<keyword evidence="2" id="KW-0479">Metal-binding</keyword>
<dbReference type="PROSITE" id="PS51141">
    <property type="entry name" value="ZF_SBP"/>
    <property type="match status" value="1"/>
</dbReference>
<evidence type="ECO:0000256" key="3">
    <source>
        <dbReference type="ARBA" id="ARBA00022771"/>
    </source>
</evidence>
<comment type="subcellular location">
    <subcellularLocation>
        <location evidence="1">Nucleus</location>
    </subcellularLocation>
</comment>
<evidence type="ECO:0000256" key="6">
    <source>
        <dbReference type="ARBA" id="ARBA00023125"/>
    </source>
</evidence>
<keyword evidence="5" id="KW-0805">Transcription regulation</keyword>
<accession>A0A843W2C3</accession>
<gene>
    <name evidence="12" type="ORF">Taro_031166</name>
</gene>
<keyword evidence="8" id="KW-0539">Nucleus</keyword>
<dbReference type="AlphaFoldDB" id="A0A843W2C3"/>
<evidence type="ECO:0000313" key="13">
    <source>
        <dbReference type="Proteomes" id="UP000652761"/>
    </source>
</evidence>
<evidence type="ECO:0000256" key="9">
    <source>
        <dbReference type="PROSITE-ProRule" id="PRU00470"/>
    </source>
</evidence>
<dbReference type="EMBL" id="NMUH01002189">
    <property type="protein sequence ID" value="MQL98453.1"/>
    <property type="molecule type" value="Genomic_DNA"/>
</dbReference>
<evidence type="ECO:0000256" key="5">
    <source>
        <dbReference type="ARBA" id="ARBA00023015"/>
    </source>
</evidence>
<dbReference type="GO" id="GO:0008270">
    <property type="term" value="F:zinc ion binding"/>
    <property type="evidence" value="ECO:0007669"/>
    <property type="project" value="UniProtKB-KW"/>
</dbReference>
<evidence type="ECO:0000259" key="11">
    <source>
        <dbReference type="PROSITE" id="PS51141"/>
    </source>
</evidence>
<dbReference type="Pfam" id="PF26102">
    <property type="entry name" value="Ig_SPL7"/>
    <property type="match status" value="1"/>
</dbReference>
<keyword evidence="13" id="KW-1185">Reference proteome</keyword>
<feature type="compositionally biased region" description="Basic and acidic residues" evidence="10">
    <location>
        <begin position="369"/>
        <end position="379"/>
    </location>
</feature>
<dbReference type="FunFam" id="4.10.1100.10:FF:000001">
    <property type="entry name" value="Squamosa promoter-binding-like protein 14"/>
    <property type="match status" value="1"/>
</dbReference>
<feature type="compositionally biased region" description="Polar residues" evidence="10">
    <location>
        <begin position="384"/>
        <end position="393"/>
    </location>
</feature>
<dbReference type="Proteomes" id="UP000652761">
    <property type="component" value="Unassembled WGS sequence"/>
</dbReference>
<feature type="domain" description="SBP-type" evidence="11">
    <location>
        <begin position="155"/>
        <end position="232"/>
    </location>
</feature>
<comment type="caution">
    <text evidence="12">The sequence shown here is derived from an EMBL/GenBank/DDBJ whole genome shotgun (WGS) entry which is preliminary data.</text>
</comment>
<feature type="region of interest" description="Disordered" evidence="10">
    <location>
        <begin position="222"/>
        <end position="253"/>
    </location>
</feature>
<dbReference type="InterPro" id="IPR036893">
    <property type="entry name" value="SBP_sf"/>
</dbReference>
<evidence type="ECO:0000256" key="1">
    <source>
        <dbReference type="ARBA" id="ARBA00004123"/>
    </source>
</evidence>
<evidence type="ECO:0000256" key="7">
    <source>
        <dbReference type="ARBA" id="ARBA00023163"/>
    </source>
</evidence>
<dbReference type="InterPro" id="IPR036770">
    <property type="entry name" value="Ankyrin_rpt-contain_sf"/>
</dbReference>
<dbReference type="InterPro" id="IPR044817">
    <property type="entry name" value="SBP-like"/>
</dbReference>
<dbReference type="GO" id="GO:0003677">
    <property type="term" value="F:DNA binding"/>
    <property type="evidence" value="ECO:0007669"/>
    <property type="project" value="UniProtKB-KW"/>
</dbReference>
<sequence length="1082" mass="120080">MDGEVGAQVSPPLFLQQGLPLGFHEAASLARKRDSAWQRGSFHHDQHQQQSQPQLSGSGYSTSYGSWNPKLWDWDSTRFVATPATNASEGLRPGALSEVTGMELKRNGEKGSKGAEDQGGDLTLKLGGGSYTVEESVARPNKRVRSGSPGNGGSYPMCQVDDCRADLSNAKDYHRRHKVCEVHSKTTKAMVGKHMQRFCQQCSRFHMLAEFDEGKRSCRRRLAGHNRRRRKTQPEDVSSRPIPPSNQENPGSANLNIVNLLTILAQLQGNGVDKPSSSSLPDKGRLVQVLGKINSLPSLDSSIKTPKAVDFDLNVSQTSQISFEHSSKTDGNLPAPLTMDLLAVLSAALKAPAVNNVADFSQGSSESSGNERTKVHPEEFVSDGNVQTKSPEFSSVAVGGSDCALQSSTEISEHSVNPSLRLQLLSSIEDDSPPEMGSSSKYQYAESRNPINNKSPSSSPPDLWRLFPLQSEAESFKHNQISIIRDHDGMIEASNKNEGRGSVLELSRHSGRRVENCTILSVPYQAGYTSSSGSDQSPSSSNSDSQERTGRIIFKLFGKDPSSFPVTLRMQILSWLSHSPSDMESYIRPGCVVLSVYLSMPSSAWDELQEDLIQRINLLVQHSDSDFWRNGRFLIYLDGQLASHKGGKIRLCRTWRTWRAPEIISVSPLAVVSGREISLVLRGRNLNVPGTKIHCTYMGCYTSKEVPMSSEPGRIYDDSSIECFNFPGGAPSAFGRCFLEVENGFKGNSFPVIIADDKICQELRHLESEFENDVKSSDIMQEDQVYDCARRQSREDVLHFLNELGWLFQRSSIESYPLLENFSNARFKFLFIFAVERDWTALIRKLLDILVERSSRNVELVQESLETLSEIQLLHRAVKRKCRKMVDLLLHYSVSHGIDSSKLYLFLPNTVGPGGVTPLHLAASTQDSEDIVDGLTDDPQEIGLNCWSSVVDGNGQSPYTYALMRNNHSYNKLVSRKLADRRNDQVSITVESEMDLKKPESSREVEKPKLGSLDTMCSRCAIMERRRIKTTLRPQGLLRYPFLNPILGIAAVCLCVCLIIRGAPEMGPVAPFKWENLDFGTS</sequence>
<feature type="region of interest" description="Disordered" evidence="10">
    <location>
        <begin position="34"/>
        <end position="61"/>
    </location>
</feature>
<organism evidence="12 13">
    <name type="scientific">Colocasia esculenta</name>
    <name type="common">Wild taro</name>
    <name type="synonym">Arum esculentum</name>
    <dbReference type="NCBI Taxonomy" id="4460"/>
    <lineage>
        <taxon>Eukaryota</taxon>
        <taxon>Viridiplantae</taxon>
        <taxon>Streptophyta</taxon>
        <taxon>Embryophyta</taxon>
        <taxon>Tracheophyta</taxon>
        <taxon>Spermatophyta</taxon>
        <taxon>Magnoliopsida</taxon>
        <taxon>Liliopsida</taxon>
        <taxon>Araceae</taxon>
        <taxon>Aroideae</taxon>
        <taxon>Colocasieae</taxon>
        <taxon>Colocasia</taxon>
    </lineage>
</organism>
<dbReference type="Gene3D" id="4.10.1100.10">
    <property type="entry name" value="Transcription factor, SBP-box domain"/>
    <property type="match status" value="1"/>
</dbReference>
<dbReference type="InterPro" id="IPR004333">
    <property type="entry name" value="SBP_dom"/>
</dbReference>
<keyword evidence="7" id="KW-0804">Transcription</keyword>
<feature type="compositionally biased region" description="Basic and acidic residues" evidence="10">
    <location>
        <begin position="34"/>
        <end position="47"/>
    </location>
</feature>
<dbReference type="PANTHER" id="PTHR31251">
    <property type="entry name" value="SQUAMOSA PROMOTER-BINDING-LIKE PROTEIN 4"/>
    <property type="match status" value="1"/>
</dbReference>
<evidence type="ECO:0000256" key="4">
    <source>
        <dbReference type="ARBA" id="ARBA00022833"/>
    </source>
</evidence>
<dbReference type="SUPFAM" id="SSF103612">
    <property type="entry name" value="SBT domain"/>
    <property type="match status" value="1"/>
</dbReference>